<keyword evidence="3" id="KW-1185">Reference proteome</keyword>
<evidence type="ECO:0008006" key="4">
    <source>
        <dbReference type="Google" id="ProtNLM"/>
    </source>
</evidence>
<evidence type="ECO:0000313" key="2">
    <source>
        <dbReference type="EMBL" id="MDV6267405.1"/>
    </source>
</evidence>
<keyword evidence="1" id="KW-0812">Transmembrane</keyword>
<sequence length="453" mass="47743">MSSDPMTSPAAGTNRKRRWEYPALIALGCAVVVILGLTVVLTDAPGSSQQSAAEADVARVSEVQALLDSWARAQMSDDPTSLAQFVDAAAAPGLLDAEIRRATAAGALSFSDWAYEVSPGTLVEAARTGSPDGVTLWGAQVNLRYALDGVDAAPTRKSVLMTFAERDGSWFVFADGSIVDVLGSGSQLSVDSWHGPWDFGPLAVSTNAAEDSIVVGHPGQQAFVDALAADLDGAVKNTTQLWGDGWSERAVVMVAGSPEEFTAMVGSQHDGSSIAAVSVADTVRDGASDVSGQRIIFSPAAASRLTSTTRQAVLRHEMMHIAARSQTRDGSPMWVLEGYAEYAGNRGSGRAAREIAPTLAAAVRSGDVPSEFPEDSQFGGVPVVSSLAYESAWSINAYIADRFGESELTELFRALAVGPSTPEEINRRIVDVLGVSIDDLRDGWVDWLHRTLG</sequence>
<keyword evidence="1" id="KW-1133">Transmembrane helix</keyword>
<proteinExistence type="predicted"/>
<reference evidence="2 3" key="1">
    <citation type="submission" date="2023-10" db="EMBL/GenBank/DDBJ databases">
        <title>Development of a sustainable strategy for remediation of hydrocarbon-contaminated territories based on the waste exchange concept.</title>
        <authorList>
            <person name="Krivoruchko A."/>
        </authorList>
    </citation>
    <scope>NUCLEOTIDE SEQUENCE [LARGE SCALE GENOMIC DNA]</scope>
    <source>
        <strain evidence="2 3">IEGM 1203</strain>
    </source>
</reference>
<keyword evidence="1" id="KW-0472">Membrane</keyword>
<organism evidence="2 3">
    <name type="scientific">Rhodococcus globerulus</name>
    <dbReference type="NCBI Taxonomy" id="33008"/>
    <lineage>
        <taxon>Bacteria</taxon>
        <taxon>Bacillati</taxon>
        <taxon>Actinomycetota</taxon>
        <taxon>Actinomycetes</taxon>
        <taxon>Mycobacteriales</taxon>
        <taxon>Nocardiaceae</taxon>
        <taxon>Rhodococcus</taxon>
    </lineage>
</organism>
<protein>
    <recommendedName>
        <fullName evidence="4">Peptidase MA-like domain-containing protein</fullName>
    </recommendedName>
</protein>
<dbReference type="EMBL" id="JAWLKB010000004">
    <property type="protein sequence ID" value="MDV6267405.1"/>
    <property type="molecule type" value="Genomic_DNA"/>
</dbReference>
<dbReference type="Proteomes" id="UP001185927">
    <property type="component" value="Unassembled WGS sequence"/>
</dbReference>
<dbReference type="RefSeq" id="WP_317541598.1">
    <property type="nucleotide sequence ID" value="NZ_JAWLKB010000004.1"/>
</dbReference>
<gene>
    <name evidence="2" type="ORF">R3Q16_12385</name>
</gene>
<comment type="caution">
    <text evidence="2">The sequence shown here is derived from an EMBL/GenBank/DDBJ whole genome shotgun (WGS) entry which is preliminary data.</text>
</comment>
<feature type="transmembrane region" description="Helical" evidence="1">
    <location>
        <begin position="21"/>
        <end position="41"/>
    </location>
</feature>
<accession>A0ABU4BT88</accession>
<evidence type="ECO:0000256" key="1">
    <source>
        <dbReference type="SAM" id="Phobius"/>
    </source>
</evidence>
<evidence type="ECO:0000313" key="3">
    <source>
        <dbReference type="Proteomes" id="UP001185927"/>
    </source>
</evidence>
<name>A0ABU4BT88_RHOGO</name>